<sequence>MQNLSETQLRELARKRVEFRRHLVVFCVINATLWLLWWMTGQGYPWPIWPLAGWGIGLVFHYIFDFSSPKLFSEEEEYDRLRHMKEEKHVAQ</sequence>
<dbReference type="STRING" id="1121884.SAMN02745131_02308"/>
<name>A0A1M5APS8_9BACT</name>
<proteinExistence type="predicted"/>
<evidence type="ECO:0000313" key="3">
    <source>
        <dbReference type="EMBL" id="SHF32258.1"/>
    </source>
</evidence>
<keyword evidence="4" id="KW-1185">Reference proteome</keyword>
<feature type="transmembrane region" description="Helical" evidence="1">
    <location>
        <begin position="46"/>
        <end position="64"/>
    </location>
</feature>
<evidence type="ECO:0000313" key="4">
    <source>
        <dbReference type="Proteomes" id="UP000184048"/>
    </source>
</evidence>
<organism evidence="3 4">
    <name type="scientific">Flavisolibacter ginsengisoli DSM 18119</name>
    <dbReference type="NCBI Taxonomy" id="1121884"/>
    <lineage>
        <taxon>Bacteria</taxon>
        <taxon>Pseudomonadati</taxon>
        <taxon>Bacteroidota</taxon>
        <taxon>Chitinophagia</taxon>
        <taxon>Chitinophagales</taxon>
        <taxon>Chitinophagaceae</taxon>
        <taxon>Flavisolibacter</taxon>
    </lineage>
</organism>
<dbReference type="OrthoDB" id="8965954at2"/>
<accession>A0A1M5APS8</accession>
<dbReference type="Pfam" id="PF13239">
    <property type="entry name" value="2TM"/>
    <property type="match status" value="1"/>
</dbReference>
<dbReference type="Proteomes" id="UP000184048">
    <property type="component" value="Unassembled WGS sequence"/>
</dbReference>
<feature type="domain" description="2TM" evidence="2">
    <location>
        <begin position="13"/>
        <end position="74"/>
    </location>
</feature>
<dbReference type="InterPro" id="IPR025698">
    <property type="entry name" value="2TM_dom"/>
</dbReference>
<dbReference type="AlphaFoldDB" id="A0A1M5APS8"/>
<dbReference type="EMBL" id="FQUU01000009">
    <property type="protein sequence ID" value="SHF32258.1"/>
    <property type="molecule type" value="Genomic_DNA"/>
</dbReference>
<evidence type="ECO:0000259" key="2">
    <source>
        <dbReference type="Pfam" id="PF13239"/>
    </source>
</evidence>
<feature type="transmembrane region" description="Helical" evidence="1">
    <location>
        <begin position="21"/>
        <end position="40"/>
    </location>
</feature>
<gene>
    <name evidence="3" type="ORF">SAMN02745131_02308</name>
</gene>
<reference evidence="3 4" key="1">
    <citation type="submission" date="2016-11" db="EMBL/GenBank/DDBJ databases">
        <authorList>
            <person name="Jaros S."/>
            <person name="Januszkiewicz K."/>
            <person name="Wedrychowicz H."/>
        </authorList>
    </citation>
    <scope>NUCLEOTIDE SEQUENCE [LARGE SCALE GENOMIC DNA]</scope>
    <source>
        <strain evidence="3 4">DSM 18119</strain>
    </source>
</reference>
<keyword evidence="1" id="KW-1133">Transmembrane helix</keyword>
<dbReference type="RefSeq" id="WP_084080012.1">
    <property type="nucleotide sequence ID" value="NZ_FQUU01000009.1"/>
</dbReference>
<protein>
    <submittedName>
        <fullName evidence="3">2TM domain-containing protein</fullName>
    </submittedName>
</protein>
<keyword evidence="1" id="KW-0812">Transmembrane</keyword>
<keyword evidence="1" id="KW-0472">Membrane</keyword>
<evidence type="ECO:0000256" key="1">
    <source>
        <dbReference type="SAM" id="Phobius"/>
    </source>
</evidence>